<dbReference type="PROSITE" id="PS51257">
    <property type="entry name" value="PROKAR_LIPOPROTEIN"/>
    <property type="match status" value="1"/>
</dbReference>
<dbReference type="InterPro" id="IPR054657">
    <property type="entry name" value="T6SS_periplasmic_put"/>
</dbReference>
<comment type="caution">
    <text evidence="2">The sequence shown here is derived from an EMBL/GenBank/DDBJ whole genome shotgun (WGS) entry which is preliminary data.</text>
</comment>
<dbReference type="Pfam" id="PF24295">
    <property type="entry name" value="DUF7480"/>
    <property type="match status" value="1"/>
</dbReference>
<dbReference type="EMBL" id="MSAG01000003">
    <property type="protein sequence ID" value="PUX26091.1"/>
    <property type="molecule type" value="Genomic_DNA"/>
</dbReference>
<dbReference type="NCBIfam" id="NF045617">
    <property type="entry name" value="mostly_LP"/>
    <property type="match status" value="1"/>
</dbReference>
<sequence length="140" mass="15510">MDECKMNNYTLIAMVFLLTGCPGPMDPVPVEEAAQVRIISNQICITTPASTGEKIFSVHISNGAGQEIYKTFGRYAQQPVVVQGECLPAFGFEFKPGKRYAAFYQIEKNTTEPGKTYVARFSLEQDEKGSLRLTPYGRNG</sequence>
<name>A0A2T7B9Q2_9ENTR</name>
<reference evidence="2" key="1">
    <citation type="submission" date="2016-12" db="EMBL/GenBank/DDBJ databases">
        <title>Analysis of the Molecular Diversity Among Cronobacter Species Isolated from Filth Flies Using a Pan Genomic DNA Microarray.</title>
        <authorList>
            <person name="Pava-Ripoll M."/>
            <person name="Tall B."/>
            <person name="Farber J."/>
            <person name="Fanning S."/>
            <person name="Lehner A."/>
            <person name="Stephan R."/>
            <person name="Pagotto F."/>
            <person name="Iverson C."/>
            <person name="Ziobro G."/>
            <person name="Miller A."/>
            <person name="Pearson R."/>
            <person name="Yan Q."/>
            <person name="Kim M."/>
            <person name="Jeong S."/>
            <person name="Park J."/>
            <person name="Jun S."/>
            <person name="Choi H."/>
            <person name="Chung T."/>
            <person name="Yoo Y."/>
            <person name="Park E."/>
            <person name="Hwang S."/>
            <person name="Lee B."/>
            <person name="Sathyamoorthy V."/>
            <person name="Carter L."/>
            <person name="Mammel M."/>
            <person name="Jackson S."/>
            <person name="Kothary M."/>
            <person name="Patel I."/>
            <person name="Grim C."/>
            <person name="Gopinath G."/>
            <person name="Gangiredla J."/>
            <person name="Chase H."/>
        </authorList>
    </citation>
    <scope>NUCLEOTIDE SEQUENCE [LARGE SCALE GENOMIC DNA]</scope>
    <source>
        <strain evidence="2">MOD1-Sh41s</strain>
    </source>
</reference>
<evidence type="ECO:0000313" key="2">
    <source>
        <dbReference type="EMBL" id="PUX26091.1"/>
    </source>
</evidence>
<dbReference type="InterPro" id="IPR055903">
    <property type="entry name" value="DUF7480"/>
</dbReference>
<gene>
    <name evidence="2" type="ORF">BS411_02675</name>
</gene>
<dbReference type="AlphaFoldDB" id="A0A2T7B9Q2"/>
<dbReference type="OrthoDB" id="6565577at2"/>
<accession>A0A2T7B9Q2</accession>
<protein>
    <recommendedName>
        <fullName evidence="1">DUF7480 domain-containing protein</fullName>
    </recommendedName>
</protein>
<organism evidence="2">
    <name type="scientific">Cronobacter turicensis</name>
    <dbReference type="NCBI Taxonomy" id="413502"/>
    <lineage>
        <taxon>Bacteria</taxon>
        <taxon>Pseudomonadati</taxon>
        <taxon>Pseudomonadota</taxon>
        <taxon>Gammaproteobacteria</taxon>
        <taxon>Enterobacterales</taxon>
        <taxon>Enterobacteriaceae</taxon>
        <taxon>Cronobacter</taxon>
    </lineage>
</organism>
<feature type="domain" description="DUF7480" evidence="1">
    <location>
        <begin position="32"/>
        <end position="125"/>
    </location>
</feature>
<evidence type="ECO:0000259" key="1">
    <source>
        <dbReference type="Pfam" id="PF24295"/>
    </source>
</evidence>
<proteinExistence type="predicted"/>